<evidence type="ECO:0000313" key="2">
    <source>
        <dbReference type="EMBL" id="CAE8690247.1"/>
    </source>
</evidence>
<sequence length="561" mass="61491">MAMGGRTWSDGFGQRKLSSAAMAGQLQLMQSPTFRKSAMTQGAFFSRPSAGMGMGSSLGLSRSVSSPLGLSSSAKSQQRSLTASDMDVIEVRALAGDAPLKGEGGHGEVPRGLHEALLGRLKSRAARQEAEKRRDFLATYRKTTGGAEQSSSDAHLDALLKALEKRAEELRLRSEELQAEVAEKLQAEAAEAERRQEQTSNNNLGRASETDLQALNPFERSQRRIQEDKREEEFQKQKDEVQAIKAKVQRRLQSELIELRDYKVLLREFRRVRLEKLGESLGKVTDGRRLRQCVRVMIRYGALRILQRLETSALPLEPWMREVLVNCCHVEIRIEDTEAKLLTLRRQALQPIRADVQNMLSQTKQERFDRLCSRTWELRQSMRPFGVSGGVGGETLGEGSWPGSDFGDNSATGTSGAGDISGTLDPWNMGQLSGSVTQDIAAASAGVGSSSLGGTTGHQEMSEKVVAEMRTAEVEVSSLRRLLADMRHNTASVICNQIRQADKGGGGAKGNQQAMLWGKQMLSLLVSEDFAKSTMKELQKLAPTVLPQATRGCGSCSRALL</sequence>
<evidence type="ECO:0000256" key="1">
    <source>
        <dbReference type="SAM" id="MobiDB-lite"/>
    </source>
</evidence>
<feature type="compositionally biased region" description="Gly residues" evidence="1">
    <location>
        <begin position="387"/>
        <end position="396"/>
    </location>
</feature>
<dbReference type="EMBL" id="CAJNNW010027225">
    <property type="protein sequence ID" value="CAE8690247.1"/>
    <property type="molecule type" value="Genomic_DNA"/>
</dbReference>
<feature type="compositionally biased region" description="Basic and acidic residues" evidence="1">
    <location>
        <begin position="220"/>
        <end position="236"/>
    </location>
</feature>
<proteinExistence type="predicted"/>
<reference evidence="2" key="1">
    <citation type="submission" date="2021-02" db="EMBL/GenBank/DDBJ databases">
        <authorList>
            <person name="Dougan E. K."/>
            <person name="Rhodes N."/>
            <person name="Thang M."/>
            <person name="Chan C."/>
        </authorList>
    </citation>
    <scope>NUCLEOTIDE SEQUENCE</scope>
</reference>
<feature type="compositionally biased region" description="Polar residues" evidence="1">
    <location>
        <begin position="199"/>
        <end position="213"/>
    </location>
</feature>
<evidence type="ECO:0000313" key="3">
    <source>
        <dbReference type="Proteomes" id="UP000626109"/>
    </source>
</evidence>
<comment type="caution">
    <text evidence="2">The sequence shown here is derived from an EMBL/GenBank/DDBJ whole genome shotgun (WGS) entry which is preliminary data.</text>
</comment>
<protein>
    <submittedName>
        <fullName evidence="2">Uncharacterized protein</fullName>
    </submittedName>
</protein>
<feature type="compositionally biased region" description="Basic and acidic residues" evidence="1">
    <location>
        <begin position="188"/>
        <end position="197"/>
    </location>
</feature>
<dbReference type="Proteomes" id="UP000626109">
    <property type="component" value="Unassembled WGS sequence"/>
</dbReference>
<name>A0A813JVB6_POLGL</name>
<feature type="region of interest" description="Disordered" evidence="1">
    <location>
        <begin position="387"/>
        <end position="428"/>
    </location>
</feature>
<accession>A0A813JVB6</accession>
<organism evidence="2 3">
    <name type="scientific">Polarella glacialis</name>
    <name type="common">Dinoflagellate</name>
    <dbReference type="NCBI Taxonomy" id="89957"/>
    <lineage>
        <taxon>Eukaryota</taxon>
        <taxon>Sar</taxon>
        <taxon>Alveolata</taxon>
        <taxon>Dinophyceae</taxon>
        <taxon>Suessiales</taxon>
        <taxon>Suessiaceae</taxon>
        <taxon>Polarella</taxon>
    </lineage>
</organism>
<feature type="region of interest" description="Disordered" evidence="1">
    <location>
        <begin position="188"/>
        <end position="236"/>
    </location>
</feature>
<gene>
    <name evidence="2" type="ORF">PGLA2088_LOCUS26862</name>
</gene>
<dbReference type="AlphaFoldDB" id="A0A813JVB6"/>